<accession>A0A2M9D308</accession>
<dbReference type="SUPFAM" id="SSF53850">
    <property type="entry name" value="Periplasmic binding protein-like II"/>
    <property type="match status" value="1"/>
</dbReference>
<dbReference type="InterPro" id="IPR030678">
    <property type="entry name" value="Peptide/Ni-bd"/>
</dbReference>
<reference evidence="3 4" key="1">
    <citation type="submission" date="2017-11" db="EMBL/GenBank/DDBJ databases">
        <title>Genomic Encyclopedia of Archaeal and Bacterial Type Strains, Phase II (KMG-II): From Individual Species to Whole Genera.</title>
        <authorList>
            <person name="Goeker M."/>
        </authorList>
    </citation>
    <scope>NUCLEOTIDE SEQUENCE [LARGE SCALE GENOMIC DNA]</scope>
    <source>
        <strain evidence="3 4">DSM 16400</strain>
    </source>
</reference>
<evidence type="ECO:0000256" key="1">
    <source>
        <dbReference type="SAM" id="SignalP"/>
    </source>
</evidence>
<protein>
    <submittedName>
        <fullName evidence="3">Peptide/nickel transport system substrate-binding protein</fullName>
    </submittedName>
</protein>
<evidence type="ECO:0000259" key="2">
    <source>
        <dbReference type="Pfam" id="PF00496"/>
    </source>
</evidence>
<dbReference type="GO" id="GO:1904680">
    <property type="term" value="F:peptide transmembrane transporter activity"/>
    <property type="evidence" value="ECO:0007669"/>
    <property type="project" value="TreeGrafter"/>
</dbReference>
<comment type="caution">
    <text evidence="3">The sequence shown here is derived from an EMBL/GenBank/DDBJ whole genome shotgun (WGS) entry which is preliminary data.</text>
</comment>
<dbReference type="CDD" id="cd08501">
    <property type="entry name" value="PBP2_Lpqw"/>
    <property type="match status" value="1"/>
</dbReference>
<keyword evidence="4" id="KW-1185">Reference proteome</keyword>
<dbReference type="GO" id="GO:0043190">
    <property type="term" value="C:ATP-binding cassette (ABC) transporter complex"/>
    <property type="evidence" value="ECO:0007669"/>
    <property type="project" value="InterPro"/>
</dbReference>
<evidence type="ECO:0000313" key="3">
    <source>
        <dbReference type="EMBL" id="PJJ78574.1"/>
    </source>
</evidence>
<sequence length="589" mass="64164">MKKKRVSAAIAVLAAGALALTGCTPPYESEVIADTEITVAWNDLIDNFNQSSAAGNNTANAVVLYMMNSGFFYYNSEPALVRNTDFGTFEKTSDDPLTVKYTINDNVTWSDGTPIDSADLLLAWTTIFAGVEDAEGAPLFTHANPRGDLASALPEIDDKSITIVYDKAYVDWEIQFDLGVAAHGVVSLAYPEIEDPEEAKEAFVEAVQNDDVDWLTPVAKAWNDAYQAPNTPESDLVALSSGAYVLDELVENEYVALKANELYTWGPSPKYERIIVRQIEDSTAQVQAIENGDVQIAAGQPTPDVLELVKGLGNADYVTADEATYEHIDLTFNNGGPFDAATYGGDEETAKAVRQAFLKVVPRQEILEKLISPLNPNAGLRDSILQIPGAPGYDEIASTNGSADYAEVDIEGAKQLLADAGVTTPVEVKFWYPEGNVRRASEFEFIQQSAALAGFTVVDDSEPTWAFTDKEALPINPHDAVIFAWQSTSLALTGSDQYLGTGQPSNFGGYSNTEVDGLLKDLETELDPAVQTEIQVEVEKLVWEDAYGVTIFQFPGITVWNNSVTNVDPSPLSPTYFWNFWEWAPTDSE</sequence>
<dbReference type="GO" id="GO:0042597">
    <property type="term" value="C:periplasmic space"/>
    <property type="evidence" value="ECO:0007669"/>
    <property type="project" value="UniProtKB-ARBA"/>
</dbReference>
<feature type="chain" id="PRO_5039362422" evidence="1">
    <location>
        <begin position="20"/>
        <end position="589"/>
    </location>
</feature>
<dbReference type="PIRSF" id="PIRSF002741">
    <property type="entry name" value="MppA"/>
    <property type="match status" value="1"/>
</dbReference>
<dbReference type="AlphaFoldDB" id="A0A2M9D308"/>
<dbReference type="Gene3D" id="3.40.190.10">
    <property type="entry name" value="Periplasmic binding protein-like II"/>
    <property type="match status" value="1"/>
</dbReference>
<gene>
    <name evidence="3" type="ORF">CLV85_2149</name>
</gene>
<dbReference type="PANTHER" id="PTHR30290">
    <property type="entry name" value="PERIPLASMIC BINDING COMPONENT OF ABC TRANSPORTER"/>
    <property type="match status" value="1"/>
</dbReference>
<dbReference type="RefSeq" id="WP_100389605.1">
    <property type="nucleotide sequence ID" value="NZ_BMZU01000002.1"/>
</dbReference>
<dbReference type="InterPro" id="IPR039424">
    <property type="entry name" value="SBP_5"/>
</dbReference>
<dbReference type="PROSITE" id="PS51257">
    <property type="entry name" value="PROKAR_LIPOPROTEIN"/>
    <property type="match status" value="1"/>
</dbReference>
<dbReference type="EMBL" id="PGFH01000002">
    <property type="protein sequence ID" value="PJJ78574.1"/>
    <property type="molecule type" value="Genomic_DNA"/>
</dbReference>
<feature type="domain" description="Solute-binding protein family 5" evidence="2">
    <location>
        <begin position="91"/>
        <end position="488"/>
    </location>
</feature>
<evidence type="ECO:0000313" key="4">
    <source>
        <dbReference type="Proteomes" id="UP000231742"/>
    </source>
</evidence>
<dbReference type="InterPro" id="IPR000914">
    <property type="entry name" value="SBP_5_dom"/>
</dbReference>
<keyword evidence="1" id="KW-0732">Signal</keyword>
<dbReference type="OrthoDB" id="7888869at2"/>
<feature type="signal peptide" evidence="1">
    <location>
        <begin position="1"/>
        <end position="19"/>
    </location>
</feature>
<dbReference type="Proteomes" id="UP000231742">
    <property type="component" value="Unassembled WGS sequence"/>
</dbReference>
<dbReference type="PANTHER" id="PTHR30290:SF65">
    <property type="entry name" value="MONOACYL PHOSPHATIDYLINOSITOL TETRAMANNOSIDE-BINDING PROTEIN LPQW-RELATED"/>
    <property type="match status" value="1"/>
</dbReference>
<dbReference type="GO" id="GO:0015833">
    <property type="term" value="P:peptide transport"/>
    <property type="evidence" value="ECO:0007669"/>
    <property type="project" value="TreeGrafter"/>
</dbReference>
<proteinExistence type="predicted"/>
<name>A0A2M9D308_9MICO</name>
<dbReference type="Gene3D" id="3.10.105.10">
    <property type="entry name" value="Dipeptide-binding Protein, Domain 3"/>
    <property type="match status" value="1"/>
</dbReference>
<organism evidence="3 4">
    <name type="scientific">Salinibacterium amurskyense</name>
    <dbReference type="NCBI Taxonomy" id="205941"/>
    <lineage>
        <taxon>Bacteria</taxon>
        <taxon>Bacillati</taxon>
        <taxon>Actinomycetota</taxon>
        <taxon>Actinomycetes</taxon>
        <taxon>Micrococcales</taxon>
        <taxon>Microbacteriaceae</taxon>
        <taxon>Salinibacterium</taxon>
    </lineage>
</organism>
<dbReference type="Pfam" id="PF00496">
    <property type="entry name" value="SBP_bac_5"/>
    <property type="match status" value="1"/>
</dbReference>